<evidence type="ECO:0000259" key="3">
    <source>
        <dbReference type="PROSITE" id="PS51165"/>
    </source>
</evidence>
<evidence type="ECO:0000256" key="1">
    <source>
        <dbReference type="PROSITE-ProRule" id="PRU00529"/>
    </source>
</evidence>
<dbReference type="GO" id="GO:0006400">
    <property type="term" value="P:tRNA modification"/>
    <property type="evidence" value="ECO:0007669"/>
    <property type="project" value="InterPro"/>
</dbReference>
<dbReference type="Proteomes" id="UP000256690">
    <property type="component" value="Unassembled WGS sequence"/>
</dbReference>
<dbReference type="InterPro" id="IPR040183">
    <property type="entry name" value="THUMPD1-like"/>
</dbReference>
<evidence type="ECO:0000313" key="4">
    <source>
        <dbReference type="EMBL" id="RDW86320.1"/>
    </source>
</evidence>
<dbReference type="FunFam" id="3.30.2300.10:FF:000001">
    <property type="entry name" value="THUMP domain-containing protein 1"/>
    <property type="match status" value="1"/>
</dbReference>
<dbReference type="Pfam" id="PF02926">
    <property type="entry name" value="THUMP"/>
    <property type="match status" value="1"/>
</dbReference>
<dbReference type="InterPro" id="IPR004114">
    <property type="entry name" value="THUMP_dom"/>
</dbReference>
<sequence length="266" mass="29970">MPENASSQSHKKRKGGNWQKHTPRSTIETGDWGVFVTCERGRENKCATEVIDLFTENVEQPGKTEEPGKGGEEAESDSDDDDIEAQIRKEIEGLKPSTSKKSPLFKVVKFELPCIIFVRFDQSVDPEKLVHKICLDAHANPEQKRSRYIQRLTPARSIRKTLSVDLAEFAKEILKPEFHSGGPPKKYAIRPSVRGNKKFDRDTIIKTVADVVGPEHPVDLKNYDLVILVDVVQNVISMSVAESDYDMLKRFNLAELFSPEAAPQKP</sequence>
<dbReference type="OrthoDB" id="367221at2759"/>
<reference evidence="4 5" key="1">
    <citation type="journal article" date="2018" name="IMA Fungus">
        <title>IMA Genome-F 9: Draft genome sequence of Annulohypoxylon stygium, Aspergillus mulundensis, Berkeleyomyces basicola (syn. Thielaviopsis basicola), Ceratocystis smalleyi, two Cercospora beticola strains, Coleophoma cylindrospora, Fusarium fracticaudum, Phialophora cf. hyalina, and Morchella septimelata.</title>
        <authorList>
            <person name="Wingfield B.D."/>
            <person name="Bills G.F."/>
            <person name="Dong Y."/>
            <person name="Huang W."/>
            <person name="Nel W.J."/>
            <person name="Swalarsk-Parry B.S."/>
            <person name="Vaghefi N."/>
            <person name="Wilken P.M."/>
            <person name="An Z."/>
            <person name="de Beer Z.W."/>
            <person name="De Vos L."/>
            <person name="Chen L."/>
            <person name="Duong T.A."/>
            <person name="Gao Y."/>
            <person name="Hammerbacher A."/>
            <person name="Kikkert J.R."/>
            <person name="Li Y."/>
            <person name="Li H."/>
            <person name="Li K."/>
            <person name="Li Q."/>
            <person name="Liu X."/>
            <person name="Ma X."/>
            <person name="Naidoo K."/>
            <person name="Pethybridge S.J."/>
            <person name="Sun J."/>
            <person name="Steenkamp E.T."/>
            <person name="van der Nest M.A."/>
            <person name="van Wyk S."/>
            <person name="Wingfield M.J."/>
            <person name="Xiong C."/>
            <person name="Yue Q."/>
            <person name="Zhang X."/>
        </authorList>
    </citation>
    <scope>NUCLEOTIDE SEQUENCE [LARGE SCALE GENOMIC DNA]</scope>
    <source>
        <strain evidence="4 5">DSM 5745</strain>
    </source>
</reference>
<dbReference type="EMBL" id="PVWQ01000003">
    <property type="protein sequence ID" value="RDW86320.1"/>
    <property type="molecule type" value="Genomic_DNA"/>
</dbReference>
<accession>A0A3D8SJ21</accession>
<keyword evidence="5" id="KW-1185">Reference proteome</keyword>
<dbReference type="RefSeq" id="XP_026605844.1">
    <property type="nucleotide sequence ID" value="XM_026744978.1"/>
</dbReference>
<dbReference type="AlphaFoldDB" id="A0A3D8SJ21"/>
<dbReference type="PANTHER" id="PTHR13452:SF10">
    <property type="entry name" value="THUMP DOMAIN-CONTAINING PROTEIN 1"/>
    <property type="match status" value="1"/>
</dbReference>
<name>A0A3D8SJ21_9EURO</name>
<comment type="caution">
    <text evidence="4">The sequence shown here is derived from an EMBL/GenBank/DDBJ whole genome shotgun (WGS) entry which is preliminary data.</text>
</comment>
<dbReference type="CDD" id="cd11717">
    <property type="entry name" value="THUMP_THUMPD1_like"/>
    <property type="match status" value="1"/>
</dbReference>
<evidence type="ECO:0000313" key="5">
    <source>
        <dbReference type="Proteomes" id="UP000256690"/>
    </source>
</evidence>
<organism evidence="4 5">
    <name type="scientific">Aspergillus mulundensis</name>
    <dbReference type="NCBI Taxonomy" id="1810919"/>
    <lineage>
        <taxon>Eukaryota</taxon>
        <taxon>Fungi</taxon>
        <taxon>Dikarya</taxon>
        <taxon>Ascomycota</taxon>
        <taxon>Pezizomycotina</taxon>
        <taxon>Eurotiomycetes</taxon>
        <taxon>Eurotiomycetidae</taxon>
        <taxon>Eurotiales</taxon>
        <taxon>Aspergillaceae</taxon>
        <taxon>Aspergillus</taxon>
        <taxon>Aspergillus subgen. Nidulantes</taxon>
    </lineage>
</organism>
<dbReference type="SMART" id="SM00981">
    <property type="entry name" value="THUMP"/>
    <property type="match status" value="1"/>
</dbReference>
<dbReference type="PROSITE" id="PS51165">
    <property type="entry name" value="THUMP"/>
    <property type="match status" value="1"/>
</dbReference>
<dbReference type="PANTHER" id="PTHR13452">
    <property type="entry name" value="THUMP DOMAIN CONTAINING PROTEIN 1-RELATED"/>
    <property type="match status" value="1"/>
</dbReference>
<gene>
    <name evidence="4" type="ORF">DSM5745_02962</name>
</gene>
<feature type="region of interest" description="Disordered" evidence="2">
    <location>
        <begin position="53"/>
        <end position="81"/>
    </location>
</feature>
<dbReference type="GeneID" id="38113332"/>
<evidence type="ECO:0000256" key="2">
    <source>
        <dbReference type="SAM" id="MobiDB-lite"/>
    </source>
</evidence>
<dbReference type="GO" id="GO:0003723">
    <property type="term" value="F:RNA binding"/>
    <property type="evidence" value="ECO:0007669"/>
    <property type="project" value="UniProtKB-UniRule"/>
</dbReference>
<keyword evidence="1" id="KW-0694">RNA-binding</keyword>
<feature type="domain" description="THUMP" evidence="3">
    <location>
        <begin position="137"/>
        <end position="242"/>
    </location>
</feature>
<proteinExistence type="predicted"/>
<feature type="region of interest" description="Disordered" evidence="2">
    <location>
        <begin position="1"/>
        <end position="26"/>
    </location>
</feature>
<feature type="compositionally biased region" description="Basic and acidic residues" evidence="2">
    <location>
        <begin position="62"/>
        <end position="72"/>
    </location>
</feature>
<dbReference type="Gene3D" id="3.30.2300.10">
    <property type="entry name" value="THUMP superfamily"/>
    <property type="match status" value="1"/>
</dbReference>
<dbReference type="STRING" id="1810919.A0A3D8SJ21"/>
<dbReference type="SUPFAM" id="SSF143437">
    <property type="entry name" value="THUMP domain-like"/>
    <property type="match status" value="1"/>
</dbReference>
<protein>
    <recommendedName>
        <fullName evidence="3">THUMP domain-containing protein</fullName>
    </recommendedName>
</protein>